<dbReference type="RefSeq" id="WP_220194390.1">
    <property type="nucleotide sequence ID" value="NZ_BNJF01000001.1"/>
</dbReference>
<accession>A0A8J3I420</accession>
<dbReference type="InterPro" id="IPR010298">
    <property type="entry name" value="YacP-like"/>
</dbReference>
<name>A0A8J3I420_9CHLR</name>
<sequence>MTRQIFVDGYNVIKNNPMFQSLGVHSLANARRILIQQLKNRYRLSEFSVSVVFDGDGAKEQTSHEEHIRIIYSRYGEKADQVIIRLALQARNMGYEVDMYSDDGEIRDAVVERGGNPRSTANLATQLKSAPRDVEARAQHRIETRRIYGLNPADKAKWDYEETGAQHHRGKKKKRKGRH</sequence>
<dbReference type="AlphaFoldDB" id="A0A8J3I420"/>
<proteinExistence type="predicted"/>
<dbReference type="Pfam" id="PF05991">
    <property type="entry name" value="NYN_YacP"/>
    <property type="match status" value="1"/>
</dbReference>
<evidence type="ECO:0000313" key="3">
    <source>
        <dbReference type="Proteomes" id="UP000612362"/>
    </source>
</evidence>
<feature type="compositionally biased region" description="Basic residues" evidence="1">
    <location>
        <begin position="166"/>
        <end position="179"/>
    </location>
</feature>
<dbReference type="PANTHER" id="PTHR34547:SF1">
    <property type="entry name" value="YACP-LIKE NYN DOMAIN PROTEIN"/>
    <property type="match status" value="1"/>
</dbReference>
<dbReference type="Proteomes" id="UP000612362">
    <property type="component" value="Unassembled WGS sequence"/>
</dbReference>
<keyword evidence="3" id="KW-1185">Reference proteome</keyword>
<dbReference type="PANTHER" id="PTHR34547">
    <property type="entry name" value="YACP-LIKE NYN DOMAIN PROTEIN"/>
    <property type="match status" value="1"/>
</dbReference>
<evidence type="ECO:0008006" key="4">
    <source>
        <dbReference type="Google" id="ProtNLM"/>
    </source>
</evidence>
<protein>
    <recommendedName>
        <fullName evidence="4">NYN domain-containing protein</fullName>
    </recommendedName>
</protein>
<reference evidence="2" key="1">
    <citation type="submission" date="2020-10" db="EMBL/GenBank/DDBJ databases">
        <title>Taxonomic study of unclassified bacteria belonging to the class Ktedonobacteria.</title>
        <authorList>
            <person name="Yabe S."/>
            <person name="Wang C.M."/>
            <person name="Zheng Y."/>
            <person name="Sakai Y."/>
            <person name="Cavaletti L."/>
            <person name="Monciardini P."/>
            <person name="Donadio S."/>
        </authorList>
    </citation>
    <scope>NUCLEOTIDE SEQUENCE</scope>
    <source>
        <strain evidence="2">SOSP1-1</strain>
    </source>
</reference>
<gene>
    <name evidence="2" type="ORF">KSX_31970</name>
</gene>
<evidence type="ECO:0000256" key="1">
    <source>
        <dbReference type="SAM" id="MobiDB-lite"/>
    </source>
</evidence>
<dbReference type="EMBL" id="BNJF01000001">
    <property type="protein sequence ID" value="GHO45034.1"/>
    <property type="molecule type" value="Genomic_DNA"/>
</dbReference>
<comment type="caution">
    <text evidence="2">The sequence shown here is derived from an EMBL/GenBank/DDBJ whole genome shotgun (WGS) entry which is preliminary data.</text>
</comment>
<evidence type="ECO:0000313" key="2">
    <source>
        <dbReference type="EMBL" id="GHO45034.1"/>
    </source>
</evidence>
<feature type="region of interest" description="Disordered" evidence="1">
    <location>
        <begin position="157"/>
        <end position="179"/>
    </location>
</feature>
<organism evidence="2 3">
    <name type="scientific">Ktedonospora formicarum</name>
    <dbReference type="NCBI Taxonomy" id="2778364"/>
    <lineage>
        <taxon>Bacteria</taxon>
        <taxon>Bacillati</taxon>
        <taxon>Chloroflexota</taxon>
        <taxon>Ktedonobacteria</taxon>
        <taxon>Ktedonobacterales</taxon>
        <taxon>Ktedonobacteraceae</taxon>
        <taxon>Ktedonospora</taxon>
    </lineage>
</organism>